<dbReference type="AlphaFoldDB" id="A0A662YSA6"/>
<accession>A0A662YSA6</accession>
<feature type="compositionally biased region" description="Basic and acidic residues" evidence="3">
    <location>
        <begin position="179"/>
        <end position="200"/>
    </location>
</feature>
<feature type="compositionally biased region" description="Basic and acidic residues" evidence="3">
    <location>
        <begin position="210"/>
        <end position="222"/>
    </location>
</feature>
<feature type="compositionally biased region" description="Basic and acidic residues" evidence="3">
    <location>
        <begin position="99"/>
        <end position="131"/>
    </location>
</feature>
<organism evidence="4 5">
    <name type="scientific">Acipenser ruthenus</name>
    <name type="common">Sterlet sturgeon</name>
    <dbReference type="NCBI Taxonomy" id="7906"/>
    <lineage>
        <taxon>Eukaryota</taxon>
        <taxon>Metazoa</taxon>
        <taxon>Chordata</taxon>
        <taxon>Craniata</taxon>
        <taxon>Vertebrata</taxon>
        <taxon>Euteleostomi</taxon>
        <taxon>Actinopterygii</taxon>
        <taxon>Chondrostei</taxon>
        <taxon>Acipenseriformes</taxon>
        <taxon>Acipenseridae</taxon>
        <taxon>Acipenser</taxon>
    </lineage>
</organism>
<dbReference type="Proteomes" id="UP000289886">
    <property type="component" value="Unassembled WGS sequence"/>
</dbReference>
<name>A0A662YSA6_ACIRT</name>
<evidence type="ECO:0000256" key="3">
    <source>
        <dbReference type="SAM" id="MobiDB-lite"/>
    </source>
</evidence>
<evidence type="ECO:0000256" key="1">
    <source>
        <dbReference type="ARBA" id="ARBA00022553"/>
    </source>
</evidence>
<dbReference type="EMBL" id="SCEB01000544">
    <property type="protein sequence ID" value="RXM98823.1"/>
    <property type="molecule type" value="Genomic_DNA"/>
</dbReference>
<feature type="region of interest" description="Disordered" evidence="3">
    <location>
        <begin position="99"/>
        <end position="222"/>
    </location>
</feature>
<reference evidence="4 5" key="1">
    <citation type="submission" date="2019-01" db="EMBL/GenBank/DDBJ databases">
        <title>Draft Genome and Complete Hox-Cluster Characterization of the Sterlet Sturgeon (Acipenser ruthenus).</title>
        <authorList>
            <person name="Wei Q."/>
        </authorList>
    </citation>
    <scope>NUCLEOTIDE SEQUENCE [LARGE SCALE GENOMIC DNA]</scope>
    <source>
        <strain evidence="4">WHYD16114868_AA</strain>
        <tissue evidence="4">Blood</tissue>
    </source>
</reference>
<proteinExistence type="predicted"/>
<gene>
    <name evidence="4" type="ORF">EOD39_12589</name>
</gene>
<evidence type="ECO:0000313" key="5">
    <source>
        <dbReference type="Proteomes" id="UP000289886"/>
    </source>
</evidence>
<dbReference type="InterPro" id="IPR029336">
    <property type="entry name" value="DUF4594"/>
</dbReference>
<comment type="caution">
    <text evidence="4">The sequence shown here is derived from an EMBL/GenBank/DDBJ whole genome shotgun (WGS) entry which is preliminary data.</text>
</comment>
<dbReference type="Pfam" id="PF15266">
    <property type="entry name" value="DUF4594"/>
    <property type="match status" value="1"/>
</dbReference>
<sequence length="222" mass="25766">MNSRRMNGNRASIGTLACVQPRNAQVSRWGNPREATCPGLERLAKRHDCGGDLKKRVALARNTAGPFLENVHQLESQPGREWEEKRRLNIEKMNEEMEKIADDGQGEKNPGRNFLDDYRRSGPVPDADRKEGSRRHVRNWGGVDFERVKTGGPEWDKEWQGRRAGGPKGPVDMTMSMTGRERSEYERWKQEREQIDQDRLARHRNATGQWRREWDAQKTESM</sequence>
<keyword evidence="1" id="KW-0597">Phosphoprotein</keyword>
<feature type="compositionally biased region" description="Basic and acidic residues" evidence="3">
    <location>
        <begin position="144"/>
        <end position="161"/>
    </location>
</feature>
<keyword evidence="5" id="KW-1185">Reference proteome</keyword>
<dbReference type="PANTHER" id="PTHR15635:SF11">
    <property type="entry name" value="COILED-COIL DOMAIN-CONTAINING PROTEIN 9"/>
    <property type="match status" value="1"/>
</dbReference>
<keyword evidence="2" id="KW-0175">Coiled coil</keyword>
<dbReference type="PANTHER" id="PTHR15635">
    <property type="entry name" value="COILED-COIL DOMAIN CONTAINING PROTEIN 9"/>
    <property type="match status" value="1"/>
</dbReference>
<evidence type="ECO:0000313" key="4">
    <source>
        <dbReference type="EMBL" id="RXM98823.1"/>
    </source>
</evidence>
<protein>
    <submittedName>
        <fullName evidence="4">Coiled-coil domain-containing protein 9</fullName>
    </submittedName>
</protein>
<evidence type="ECO:0000256" key="2">
    <source>
        <dbReference type="ARBA" id="ARBA00023054"/>
    </source>
</evidence>